<evidence type="ECO:0000313" key="2">
    <source>
        <dbReference type="EMBL" id="POG69475.1"/>
    </source>
</evidence>
<comment type="caution">
    <text evidence="2">The sequence shown here is derived from an EMBL/GenBank/DDBJ whole genome shotgun (WGS) entry which is preliminary data.</text>
</comment>
<gene>
    <name evidence="2" type="ORF">GLOIN_2v1777062</name>
</gene>
<feature type="compositionally biased region" description="Basic residues" evidence="1">
    <location>
        <begin position="563"/>
        <end position="581"/>
    </location>
</feature>
<evidence type="ECO:0000313" key="3">
    <source>
        <dbReference type="Proteomes" id="UP000018888"/>
    </source>
</evidence>
<protein>
    <submittedName>
        <fullName evidence="2">Uncharacterized protein</fullName>
    </submittedName>
</protein>
<feature type="region of interest" description="Disordered" evidence="1">
    <location>
        <begin position="560"/>
        <end position="581"/>
    </location>
</feature>
<reference evidence="2 3" key="2">
    <citation type="journal article" date="2018" name="New Phytol.">
        <title>High intraspecific genome diversity in the model arbuscular mycorrhizal symbiont Rhizophagus irregularis.</title>
        <authorList>
            <person name="Chen E.C.H."/>
            <person name="Morin E."/>
            <person name="Beaudet D."/>
            <person name="Noel J."/>
            <person name="Yildirir G."/>
            <person name="Ndikumana S."/>
            <person name="Charron P."/>
            <person name="St-Onge C."/>
            <person name="Giorgi J."/>
            <person name="Kruger M."/>
            <person name="Marton T."/>
            <person name="Ropars J."/>
            <person name="Grigoriev I.V."/>
            <person name="Hainaut M."/>
            <person name="Henrissat B."/>
            <person name="Roux C."/>
            <person name="Martin F."/>
            <person name="Corradi N."/>
        </authorList>
    </citation>
    <scope>NUCLEOTIDE SEQUENCE [LARGE SCALE GENOMIC DNA]</scope>
    <source>
        <strain evidence="2 3">DAOM 197198</strain>
    </source>
</reference>
<sequence length="581" mass="67566">MLYNYNKGICVGLDYSGPVQHPTINNLKSQLHIFDEYLVENFHSLVRKNTSGKVTAGEWLRQIWINQGKAERRIEEARIKKIYYYIPPFAKRLPIEALPMAIVLFTHKFKTNFVITLGSKCIYCYEYLSSSIDKLTRSFNERLQIESDIENEFDIPSSDDISLEQAEKVECNNNKDIDNKLEETISVMELLKETFEDERKFENFIQDVSSTLHSLQRLPTKNSKTSEWESKMFGNEYKQSDNPSCHYMECSCPLLYDQHWQTSEIFDFSQSADKMAVLTSKRVVEVDNDFRANTQGPVTQEPATQETIMADSNKCIMEVEVPENCKVLIQSIANRKQECQKTINKATSESQFRELSSLSSECEWEFEKESEALAVRVLCQDVHIVPTSITETQATNQNTCNNDNNTRNATNLHELPHDHEPQQDLVSLLKLLNNKYPYRIETNKNVLTNVEIRLFAGMYGITDFHLILVTCDSSVFWLEDPDSIIYFWSRIDDSMIRGGNNLKDALTNYLFHQENLYYVDEITHELVPINAYDKEAEEWAKSPEAYFDIDEIKASLKYESKMGGKRKQQKKKKKKKKKKKH</sequence>
<dbReference type="AlphaFoldDB" id="A0A2P4PVR3"/>
<name>A0A2P4PVR3_RHIID</name>
<reference evidence="2 3" key="1">
    <citation type="journal article" date="2013" name="Proc. Natl. Acad. Sci. U.S.A.">
        <title>Genome of an arbuscular mycorrhizal fungus provides insight into the oldest plant symbiosis.</title>
        <authorList>
            <person name="Tisserant E."/>
            <person name="Malbreil M."/>
            <person name="Kuo A."/>
            <person name="Kohler A."/>
            <person name="Symeonidi A."/>
            <person name="Balestrini R."/>
            <person name="Charron P."/>
            <person name="Duensing N."/>
            <person name="Frei Dit Frey N."/>
            <person name="Gianinazzi-Pearson V."/>
            <person name="Gilbert L.B."/>
            <person name="Handa Y."/>
            <person name="Herr J.R."/>
            <person name="Hijri M."/>
            <person name="Koul R."/>
            <person name="Kawaguchi M."/>
            <person name="Krajinski F."/>
            <person name="Lammers P.J."/>
            <person name="Masclaux F.G."/>
            <person name="Murat C."/>
            <person name="Morin E."/>
            <person name="Ndikumana S."/>
            <person name="Pagni M."/>
            <person name="Petitpierre D."/>
            <person name="Requena N."/>
            <person name="Rosikiewicz P."/>
            <person name="Riley R."/>
            <person name="Saito K."/>
            <person name="San Clemente H."/>
            <person name="Shapiro H."/>
            <person name="van Tuinen D."/>
            <person name="Becard G."/>
            <person name="Bonfante P."/>
            <person name="Paszkowski U."/>
            <person name="Shachar-Hill Y.Y."/>
            <person name="Tuskan G.A."/>
            <person name="Young P.W."/>
            <person name="Sanders I.R."/>
            <person name="Henrissat B."/>
            <person name="Rensing S.A."/>
            <person name="Grigoriev I.V."/>
            <person name="Corradi N."/>
            <person name="Roux C."/>
            <person name="Martin F."/>
        </authorList>
    </citation>
    <scope>NUCLEOTIDE SEQUENCE [LARGE SCALE GENOMIC DNA]</scope>
    <source>
        <strain evidence="2 3">DAOM 197198</strain>
    </source>
</reference>
<dbReference type="VEuPathDB" id="FungiDB:RhiirFUN_011454"/>
<dbReference type="Proteomes" id="UP000018888">
    <property type="component" value="Unassembled WGS sequence"/>
</dbReference>
<accession>A0A2P4PVR3</accession>
<organism evidence="2 3">
    <name type="scientific">Rhizophagus irregularis (strain DAOM 181602 / DAOM 197198 / MUCL 43194)</name>
    <name type="common">Arbuscular mycorrhizal fungus</name>
    <name type="synonym">Glomus intraradices</name>
    <dbReference type="NCBI Taxonomy" id="747089"/>
    <lineage>
        <taxon>Eukaryota</taxon>
        <taxon>Fungi</taxon>
        <taxon>Fungi incertae sedis</taxon>
        <taxon>Mucoromycota</taxon>
        <taxon>Glomeromycotina</taxon>
        <taxon>Glomeromycetes</taxon>
        <taxon>Glomerales</taxon>
        <taxon>Glomeraceae</taxon>
        <taxon>Rhizophagus</taxon>
    </lineage>
</organism>
<evidence type="ECO:0000256" key="1">
    <source>
        <dbReference type="SAM" id="MobiDB-lite"/>
    </source>
</evidence>
<keyword evidence="3" id="KW-1185">Reference proteome</keyword>
<dbReference type="EMBL" id="AUPC02000135">
    <property type="protein sequence ID" value="POG69475.1"/>
    <property type="molecule type" value="Genomic_DNA"/>
</dbReference>
<proteinExistence type="predicted"/>